<reference evidence="9 10" key="1">
    <citation type="journal article" date="2010" name="Nature">
        <title>The Ectocarpus genome and the independent evolution of multicellularity in brown algae.</title>
        <authorList>
            <person name="Cock J.M."/>
            <person name="Sterck L."/>
            <person name="Rouze P."/>
            <person name="Scornet D."/>
            <person name="Allen A.E."/>
            <person name="Amoutzias G."/>
            <person name="Anthouard V."/>
            <person name="Artiguenave F."/>
            <person name="Aury J.M."/>
            <person name="Badger J.H."/>
            <person name="Beszteri B."/>
            <person name="Billiau K."/>
            <person name="Bonnet E."/>
            <person name="Bothwell J.H."/>
            <person name="Bowler C."/>
            <person name="Boyen C."/>
            <person name="Brownlee C."/>
            <person name="Carrano C.J."/>
            <person name="Charrier B."/>
            <person name="Cho G.Y."/>
            <person name="Coelho S.M."/>
            <person name="Collen J."/>
            <person name="Corre E."/>
            <person name="Da Silva C."/>
            <person name="Delage L."/>
            <person name="Delaroque N."/>
            <person name="Dittami S.M."/>
            <person name="Doulbeau S."/>
            <person name="Elias M."/>
            <person name="Farnham G."/>
            <person name="Gachon C.M."/>
            <person name="Gschloessl B."/>
            <person name="Heesch S."/>
            <person name="Jabbari K."/>
            <person name="Jubin C."/>
            <person name="Kawai H."/>
            <person name="Kimura K."/>
            <person name="Kloareg B."/>
            <person name="Kupper F.C."/>
            <person name="Lang D."/>
            <person name="Le Bail A."/>
            <person name="Leblanc C."/>
            <person name="Lerouge P."/>
            <person name="Lohr M."/>
            <person name="Lopez P.J."/>
            <person name="Martens C."/>
            <person name="Maumus F."/>
            <person name="Michel G."/>
            <person name="Miranda-Saavedra D."/>
            <person name="Morales J."/>
            <person name="Moreau H."/>
            <person name="Motomura T."/>
            <person name="Nagasato C."/>
            <person name="Napoli C.A."/>
            <person name="Nelson D.R."/>
            <person name="Nyvall-Collen P."/>
            <person name="Peters A.F."/>
            <person name="Pommier C."/>
            <person name="Potin P."/>
            <person name="Poulain J."/>
            <person name="Quesneville H."/>
            <person name="Read B."/>
            <person name="Rensing S.A."/>
            <person name="Ritter A."/>
            <person name="Rousvoal S."/>
            <person name="Samanta M."/>
            <person name="Samson G."/>
            <person name="Schroeder D.C."/>
            <person name="Segurens B."/>
            <person name="Strittmatter M."/>
            <person name="Tonon T."/>
            <person name="Tregear J.W."/>
            <person name="Valentin K."/>
            <person name="von Dassow P."/>
            <person name="Yamagishi T."/>
            <person name="Van de Peer Y."/>
            <person name="Wincker P."/>
        </authorList>
    </citation>
    <scope>NUCLEOTIDE SEQUENCE [LARGE SCALE GENOMIC DNA]</scope>
    <source>
        <strain evidence="10">Ec32 / CCAP1310/4</strain>
    </source>
</reference>
<dbReference type="CDD" id="cd00320">
    <property type="entry name" value="cpn10"/>
    <property type="match status" value="2"/>
</dbReference>
<keyword evidence="8" id="KW-0732">Signal</keyword>
<dbReference type="EMBL" id="FN649728">
    <property type="protein sequence ID" value="CBJ27594.1"/>
    <property type="molecule type" value="Genomic_DNA"/>
</dbReference>
<organism evidence="9 10">
    <name type="scientific">Ectocarpus siliculosus</name>
    <name type="common">Brown alga</name>
    <name type="synonym">Conferva siliculosa</name>
    <dbReference type="NCBI Taxonomy" id="2880"/>
    <lineage>
        <taxon>Eukaryota</taxon>
        <taxon>Sar</taxon>
        <taxon>Stramenopiles</taxon>
        <taxon>Ochrophyta</taxon>
        <taxon>PX clade</taxon>
        <taxon>Phaeophyceae</taxon>
        <taxon>Ectocarpales</taxon>
        <taxon>Ectocarpaceae</taxon>
        <taxon>Ectocarpus</taxon>
    </lineage>
</organism>
<evidence type="ECO:0000256" key="5">
    <source>
        <dbReference type="ARBA" id="ARBA00079398"/>
    </source>
</evidence>
<dbReference type="Gene3D" id="2.30.33.40">
    <property type="entry name" value="GroES chaperonin"/>
    <property type="match status" value="2"/>
</dbReference>
<dbReference type="GO" id="GO:0005739">
    <property type="term" value="C:mitochondrion"/>
    <property type="evidence" value="ECO:0007669"/>
    <property type="project" value="TreeGrafter"/>
</dbReference>
<dbReference type="GO" id="GO:0046872">
    <property type="term" value="F:metal ion binding"/>
    <property type="evidence" value="ECO:0007669"/>
    <property type="project" value="TreeGrafter"/>
</dbReference>
<dbReference type="InterPro" id="IPR037124">
    <property type="entry name" value="Chaperonin_GroES_sf"/>
</dbReference>
<dbReference type="GO" id="GO:0051087">
    <property type="term" value="F:protein-folding chaperone binding"/>
    <property type="evidence" value="ECO:0007669"/>
    <property type="project" value="TreeGrafter"/>
</dbReference>
<dbReference type="STRING" id="2880.D7G6K9"/>
<keyword evidence="10" id="KW-1185">Reference proteome</keyword>
<evidence type="ECO:0000256" key="1">
    <source>
        <dbReference type="ARBA" id="ARBA00006975"/>
    </source>
</evidence>
<dbReference type="GO" id="GO:0005524">
    <property type="term" value="F:ATP binding"/>
    <property type="evidence" value="ECO:0007669"/>
    <property type="project" value="InterPro"/>
</dbReference>
<dbReference type="PANTHER" id="PTHR10772:SF63">
    <property type="entry name" value="20 KDA CHAPERONIN, CHLOROPLASTIC"/>
    <property type="match status" value="1"/>
</dbReference>
<evidence type="ECO:0000256" key="2">
    <source>
        <dbReference type="ARBA" id="ARBA00023186"/>
    </source>
</evidence>
<evidence type="ECO:0000313" key="10">
    <source>
        <dbReference type="Proteomes" id="UP000002630"/>
    </source>
</evidence>
<evidence type="ECO:0000256" key="6">
    <source>
        <dbReference type="RuleBase" id="RU003479"/>
    </source>
</evidence>
<gene>
    <name evidence="9" type="primary">CPN</name>
    <name evidence="9" type="ORF">Esi_0075_0113</name>
</gene>
<dbReference type="InterPro" id="IPR011032">
    <property type="entry name" value="GroES-like_sf"/>
</dbReference>
<feature type="compositionally biased region" description="Polar residues" evidence="7">
    <location>
        <begin position="35"/>
        <end position="48"/>
    </location>
</feature>
<comment type="similarity">
    <text evidence="1 6">Belongs to the GroES chaperonin family.</text>
</comment>
<dbReference type="InParanoid" id="D7G6K9"/>
<dbReference type="OrthoDB" id="184876at2759"/>
<dbReference type="InterPro" id="IPR020818">
    <property type="entry name" value="Chaperonin_GroES"/>
</dbReference>
<feature type="region of interest" description="Disordered" evidence="7">
    <location>
        <begin position="34"/>
        <end position="56"/>
    </location>
</feature>
<dbReference type="SMART" id="SM00883">
    <property type="entry name" value="Cpn10"/>
    <property type="match status" value="2"/>
</dbReference>
<proteinExistence type="inferred from homology"/>
<evidence type="ECO:0000256" key="3">
    <source>
        <dbReference type="ARBA" id="ARBA00031971"/>
    </source>
</evidence>
<dbReference type="AlphaFoldDB" id="D7G6K9"/>
<dbReference type="EMBL" id="FN648981">
    <property type="protein sequence ID" value="CBJ27594.1"/>
    <property type="molecule type" value="Genomic_DNA"/>
</dbReference>
<dbReference type="FunCoup" id="D7G6K9">
    <property type="interactions" value="28"/>
</dbReference>
<dbReference type="HAMAP" id="MF_00580">
    <property type="entry name" value="CH10"/>
    <property type="match status" value="1"/>
</dbReference>
<dbReference type="PRINTS" id="PR00297">
    <property type="entry name" value="CHAPERONIN10"/>
</dbReference>
<feature type="signal peptide" evidence="8">
    <location>
        <begin position="1"/>
        <end position="21"/>
    </location>
</feature>
<dbReference type="SUPFAM" id="SSF50129">
    <property type="entry name" value="GroES-like"/>
    <property type="match status" value="2"/>
</dbReference>
<dbReference type="FunFam" id="2.30.33.40:FF:000001">
    <property type="entry name" value="10 kDa chaperonin"/>
    <property type="match status" value="2"/>
</dbReference>
<name>D7G6K9_ECTSI</name>
<dbReference type="GO" id="GO:0044183">
    <property type="term" value="F:protein folding chaperone"/>
    <property type="evidence" value="ECO:0007669"/>
    <property type="project" value="InterPro"/>
</dbReference>
<evidence type="ECO:0000313" key="9">
    <source>
        <dbReference type="EMBL" id="CBJ27594.1"/>
    </source>
</evidence>
<dbReference type="PANTHER" id="PTHR10772">
    <property type="entry name" value="10 KDA HEAT SHOCK PROTEIN"/>
    <property type="match status" value="1"/>
</dbReference>
<evidence type="ECO:0000256" key="8">
    <source>
        <dbReference type="SAM" id="SignalP"/>
    </source>
</evidence>
<feature type="chain" id="PRO_5003096240" description="20 kDa chaperonin, chloroplastic" evidence="8">
    <location>
        <begin position="22"/>
        <end position="277"/>
    </location>
</feature>
<sequence>MRSSAVSFAASCAAMLASSGAFLAPSLNFGVLPRSASSRSTNQQQQHSGRAVARRATSPSMSSLVITLEDDVIDKPLQPVGNYILVKMFAAVSRTAGGIVLPDEAQDVPCEGLVVAHGPGRTHPLTGTLIPMCVSEGDTVLFSRWSGRKVKYCGEDHMFIMDDDLVLVYRGPELTEDSLKMVRDQVLVVTEKGESETDAGIVIAASTAEKEKASQGRVVAIGEGRTGSTGEIVPCPFKAGDNVKFMEYAPVEIKIKGSYYAVVRMVDCIARWEGESI</sequence>
<protein>
    <recommendedName>
        <fullName evidence="4">20 kDa chaperonin, chloroplastic</fullName>
    </recommendedName>
    <alternativeName>
        <fullName evidence="3">Chaperonin 10</fullName>
    </alternativeName>
    <alternativeName>
        <fullName evidence="5">Protein Cpn21</fullName>
    </alternativeName>
</protein>
<accession>D7G6K9</accession>
<evidence type="ECO:0000256" key="4">
    <source>
        <dbReference type="ARBA" id="ARBA00073031"/>
    </source>
</evidence>
<dbReference type="Proteomes" id="UP000002630">
    <property type="component" value="Linkage Group LG03"/>
</dbReference>
<dbReference type="Pfam" id="PF00166">
    <property type="entry name" value="Cpn10"/>
    <property type="match status" value="2"/>
</dbReference>
<keyword evidence="2 6" id="KW-0143">Chaperone</keyword>
<evidence type="ECO:0000256" key="7">
    <source>
        <dbReference type="SAM" id="MobiDB-lite"/>
    </source>
</evidence>
<dbReference type="GO" id="GO:0051082">
    <property type="term" value="F:unfolded protein binding"/>
    <property type="evidence" value="ECO:0007669"/>
    <property type="project" value="TreeGrafter"/>
</dbReference>